<evidence type="ECO:0000313" key="2">
    <source>
        <dbReference type="Proteomes" id="UP001234989"/>
    </source>
</evidence>
<reference evidence="1" key="1">
    <citation type="submission" date="2023-08" db="EMBL/GenBank/DDBJ databases">
        <title>A de novo genome assembly of Solanum verrucosum Schlechtendal, a Mexican diploid species geographically isolated from the other diploid A-genome species in potato relatives.</title>
        <authorList>
            <person name="Hosaka K."/>
        </authorList>
    </citation>
    <scope>NUCLEOTIDE SEQUENCE</scope>
    <source>
        <tissue evidence="1">Young leaves</tissue>
    </source>
</reference>
<proteinExistence type="predicted"/>
<dbReference type="AlphaFoldDB" id="A0AAF0PRC7"/>
<organism evidence="1 2">
    <name type="scientific">Solanum verrucosum</name>
    <dbReference type="NCBI Taxonomy" id="315347"/>
    <lineage>
        <taxon>Eukaryota</taxon>
        <taxon>Viridiplantae</taxon>
        <taxon>Streptophyta</taxon>
        <taxon>Embryophyta</taxon>
        <taxon>Tracheophyta</taxon>
        <taxon>Spermatophyta</taxon>
        <taxon>Magnoliopsida</taxon>
        <taxon>eudicotyledons</taxon>
        <taxon>Gunneridae</taxon>
        <taxon>Pentapetalae</taxon>
        <taxon>asterids</taxon>
        <taxon>lamiids</taxon>
        <taxon>Solanales</taxon>
        <taxon>Solanaceae</taxon>
        <taxon>Solanoideae</taxon>
        <taxon>Solaneae</taxon>
        <taxon>Solanum</taxon>
    </lineage>
</organism>
<dbReference type="EMBL" id="CP133612">
    <property type="protein sequence ID" value="WMV09227.1"/>
    <property type="molecule type" value="Genomic_DNA"/>
</dbReference>
<protein>
    <recommendedName>
        <fullName evidence="3">Gag-pol polyprotein</fullName>
    </recommendedName>
</protein>
<accession>A0AAF0PRC7</accession>
<sequence>MTTTRVRDFMRMNPPKFHGLKVDEDPQEFIEGIHKIVNIMGVTLVEKAYLAIYQLKGVAQVWYDQWKRERALDAGPLD</sequence>
<dbReference type="Proteomes" id="UP001234989">
    <property type="component" value="Chromosome 1"/>
</dbReference>
<name>A0AAF0PRC7_SOLVR</name>
<evidence type="ECO:0000313" key="1">
    <source>
        <dbReference type="EMBL" id="WMV09227.1"/>
    </source>
</evidence>
<keyword evidence="2" id="KW-1185">Reference proteome</keyword>
<evidence type="ECO:0008006" key="3">
    <source>
        <dbReference type="Google" id="ProtNLM"/>
    </source>
</evidence>
<gene>
    <name evidence="1" type="ORF">MTR67_002612</name>
</gene>